<evidence type="ECO:0000313" key="15">
    <source>
        <dbReference type="EMBL" id="GCD78135.1"/>
    </source>
</evidence>
<evidence type="ECO:0000256" key="6">
    <source>
        <dbReference type="ARBA" id="ARBA00023027"/>
    </source>
</evidence>
<comment type="similarity">
    <text evidence="1 12">Belongs to the DapB family.</text>
</comment>
<dbReference type="GO" id="GO:0019877">
    <property type="term" value="P:diaminopimelate biosynthetic process"/>
    <property type="evidence" value="ECO:0007669"/>
    <property type="project" value="UniProtKB-UniRule"/>
</dbReference>
<proteinExistence type="inferred from homology"/>
<accession>A0A401XM72</accession>
<keyword evidence="2 12" id="KW-0028">Amino-acid biosynthesis</keyword>
<protein>
    <recommendedName>
        <fullName evidence="9 12">4-hydroxy-tetrahydrodipicolinate reductase</fullName>
        <shortName evidence="12">HTPA reductase</shortName>
        <ecNumber evidence="9 12">1.17.1.8</ecNumber>
    </recommendedName>
</protein>
<evidence type="ECO:0000259" key="14">
    <source>
        <dbReference type="Pfam" id="PF05173"/>
    </source>
</evidence>
<comment type="catalytic activity">
    <reaction evidence="10 12">
        <text>(S)-2,3,4,5-tetrahydrodipicolinate + NADP(+) + H2O = (2S,4S)-4-hydroxy-2,3,4,5-tetrahydrodipicolinate + NADPH + H(+)</text>
        <dbReference type="Rhea" id="RHEA:35331"/>
        <dbReference type="ChEBI" id="CHEBI:15377"/>
        <dbReference type="ChEBI" id="CHEBI:15378"/>
        <dbReference type="ChEBI" id="CHEBI:16845"/>
        <dbReference type="ChEBI" id="CHEBI:57783"/>
        <dbReference type="ChEBI" id="CHEBI:58349"/>
        <dbReference type="ChEBI" id="CHEBI:67139"/>
        <dbReference type="EC" id="1.17.1.8"/>
    </reaction>
</comment>
<sequence>MKIILIGYGKMGKMIESLSLDTQDEIIARITKTEDIAAYSKQADVAIEFTRPEAAVDNIHECFKAGIPVVCGTTGWFQHLPKVIELAEQHGGALLYSSNFSIGVQLFFKITNKVSEVLSTFSQYKPSIREIHHTQKLDAPSGTAITLSQQMLPHYPQLRGYSLNESEENTLRIDAIREGDVTGIHEVKFTSDVDEITLRHEAFSRVGFAQGALAAARWLVGRKGVFTMDDMLNINF</sequence>
<evidence type="ECO:0000256" key="11">
    <source>
        <dbReference type="ARBA" id="ARBA00049396"/>
    </source>
</evidence>
<dbReference type="Pfam" id="PF05173">
    <property type="entry name" value="DapB_C"/>
    <property type="match status" value="1"/>
</dbReference>
<evidence type="ECO:0000256" key="10">
    <source>
        <dbReference type="ARBA" id="ARBA00049080"/>
    </source>
</evidence>
<dbReference type="PANTHER" id="PTHR20836">
    <property type="entry name" value="DIHYDRODIPICOLINATE REDUCTASE"/>
    <property type="match status" value="1"/>
</dbReference>
<dbReference type="HAMAP" id="MF_00102">
    <property type="entry name" value="DapB"/>
    <property type="match status" value="1"/>
</dbReference>
<dbReference type="InterPro" id="IPR022663">
    <property type="entry name" value="DapB_C"/>
</dbReference>
<feature type="domain" description="Dihydrodipicolinate reductase N-terminal" evidence="13">
    <location>
        <begin position="1"/>
        <end position="100"/>
    </location>
</feature>
<dbReference type="GO" id="GO:0008839">
    <property type="term" value="F:4-hydroxy-tetrahydrodipicolinate reductase"/>
    <property type="evidence" value="ECO:0007669"/>
    <property type="project" value="UniProtKB-UniRule"/>
</dbReference>
<feature type="binding site" evidence="12">
    <location>
        <begin position="142"/>
        <end position="143"/>
    </location>
    <ligand>
        <name>(S)-2,3,4,5-tetrahydrodipicolinate</name>
        <dbReference type="ChEBI" id="CHEBI:16845"/>
    </ligand>
</feature>
<dbReference type="GO" id="GO:0005829">
    <property type="term" value="C:cytosol"/>
    <property type="evidence" value="ECO:0007669"/>
    <property type="project" value="TreeGrafter"/>
</dbReference>
<comment type="catalytic activity">
    <reaction evidence="11 12">
        <text>(S)-2,3,4,5-tetrahydrodipicolinate + NAD(+) + H2O = (2S,4S)-4-hydroxy-2,3,4,5-tetrahydrodipicolinate + NADH + H(+)</text>
        <dbReference type="Rhea" id="RHEA:35323"/>
        <dbReference type="ChEBI" id="CHEBI:15377"/>
        <dbReference type="ChEBI" id="CHEBI:15378"/>
        <dbReference type="ChEBI" id="CHEBI:16845"/>
        <dbReference type="ChEBI" id="CHEBI:57540"/>
        <dbReference type="ChEBI" id="CHEBI:57945"/>
        <dbReference type="ChEBI" id="CHEBI:67139"/>
        <dbReference type="EC" id="1.17.1.8"/>
    </reaction>
</comment>
<dbReference type="GO" id="GO:0050661">
    <property type="term" value="F:NADP binding"/>
    <property type="evidence" value="ECO:0007669"/>
    <property type="project" value="UniProtKB-UniRule"/>
</dbReference>
<evidence type="ECO:0000256" key="4">
    <source>
        <dbReference type="ARBA" id="ARBA00022915"/>
    </source>
</evidence>
<reference evidence="15 16" key="1">
    <citation type="submission" date="2018-11" db="EMBL/GenBank/DDBJ databases">
        <title>Schleiferia aggregans sp. nov., a moderately thermophilic heterotrophic bacterium isolated from microbial mats at a terrestrial hot spring.</title>
        <authorList>
            <person name="Iino T."/>
            <person name="Ohkuma M."/>
            <person name="Haruta S."/>
        </authorList>
    </citation>
    <scope>NUCLEOTIDE SEQUENCE [LARGE SCALE GENOMIC DNA]</scope>
    <source>
        <strain evidence="15 16">LA</strain>
    </source>
</reference>
<comment type="subcellular location">
    <subcellularLocation>
        <location evidence="12">Cytoplasm</location>
    </subcellularLocation>
</comment>
<comment type="caution">
    <text evidence="15">The sequence shown here is derived from an EMBL/GenBank/DDBJ whole genome shotgun (WGS) entry which is preliminary data.</text>
</comment>
<feature type="domain" description="Dihydrodipicolinate reductase C-terminal" evidence="14">
    <location>
        <begin position="103"/>
        <end position="232"/>
    </location>
</feature>
<keyword evidence="16" id="KW-1185">Reference proteome</keyword>
<comment type="function">
    <text evidence="12">Catalyzes the conversion of 4-hydroxy-tetrahydrodipicolinate (HTPA) to tetrahydrodipicolinate.</text>
</comment>
<comment type="caution">
    <text evidence="12">Lacks conserved residue(s) required for the propagation of feature annotation.</text>
</comment>
<evidence type="ECO:0000256" key="9">
    <source>
        <dbReference type="ARBA" id="ARBA00038983"/>
    </source>
</evidence>
<organism evidence="15 16">
    <name type="scientific">Thermaurantimonas aggregans</name>
    <dbReference type="NCBI Taxonomy" id="2173829"/>
    <lineage>
        <taxon>Bacteria</taxon>
        <taxon>Pseudomonadati</taxon>
        <taxon>Bacteroidota</taxon>
        <taxon>Flavobacteriia</taxon>
        <taxon>Flavobacteriales</taxon>
        <taxon>Schleiferiaceae</taxon>
        <taxon>Thermaurantimonas</taxon>
    </lineage>
</organism>
<dbReference type="Gene3D" id="3.30.360.10">
    <property type="entry name" value="Dihydrodipicolinate Reductase, domain 2"/>
    <property type="match status" value="1"/>
</dbReference>
<dbReference type="NCBIfam" id="TIGR00036">
    <property type="entry name" value="dapB"/>
    <property type="match status" value="1"/>
</dbReference>
<dbReference type="GO" id="GO:0009089">
    <property type="term" value="P:lysine biosynthetic process via diaminopimelate"/>
    <property type="evidence" value="ECO:0007669"/>
    <property type="project" value="UniProtKB-UniRule"/>
</dbReference>
<comment type="subunit">
    <text evidence="12">Homotetramer.</text>
</comment>
<dbReference type="EMBL" id="BHZE01000016">
    <property type="protein sequence ID" value="GCD78135.1"/>
    <property type="molecule type" value="Genomic_DNA"/>
</dbReference>
<name>A0A401XM72_9FLAO</name>
<dbReference type="SUPFAM" id="SSF55347">
    <property type="entry name" value="Glyceraldehyde-3-phosphate dehydrogenase-like, C-terminal domain"/>
    <property type="match status" value="1"/>
</dbReference>
<evidence type="ECO:0000256" key="8">
    <source>
        <dbReference type="ARBA" id="ARBA00037922"/>
    </source>
</evidence>
<comment type="pathway">
    <text evidence="8 12">Amino-acid biosynthesis; L-lysine biosynthesis via DAP pathway; (S)-tetrahydrodipicolinate from L-aspartate: step 4/4.</text>
</comment>
<dbReference type="RefSeq" id="WP_124398195.1">
    <property type="nucleotide sequence ID" value="NZ_BHZE01000016.1"/>
</dbReference>
<gene>
    <name evidence="12 15" type="primary">dapB</name>
    <name evidence="15" type="ORF">JCM31826_16170</name>
</gene>
<dbReference type="PIRSF" id="PIRSF000161">
    <property type="entry name" value="DHPR"/>
    <property type="match status" value="1"/>
</dbReference>
<dbReference type="PANTHER" id="PTHR20836:SF0">
    <property type="entry name" value="4-HYDROXY-TETRAHYDRODIPICOLINATE REDUCTASE 1, CHLOROPLASTIC-RELATED"/>
    <property type="match status" value="1"/>
</dbReference>
<keyword evidence="3 12" id="KW-0521">NADP</keyword>
<dbReference type="InterPro" id="IPR000846">
    <property type="entry name" value="DapB_N"/>
</dbReference>
<dbReference type="GO" id="GO:0051287">
    <property type="term" value="F:NAD binding"/>
    <property type="evidence" value="ECO:0007669"/>
    <property type="project" value="UniProtKB-UniRule"/>
</dbReference>
<evidence type="ECO:0000256" key="3">
    <source>
        <dbReference type="ARBA" id="ARBA00022857"/>
    </source>
</evidence>
<evidence type="ECO:0000259" key="13">
    <source>
        <dbReference type="Pfam" id="PF01113"/>
    </source>
</evidence>
<evidence type="ECO:0000313" key="16">
    <source>
        <dbReference type="Proteomes" id="UP000286715"/>
    </source>
</evidence>
<dbReference type="EC" id="1.17.1.8" evidence="9 12"/>
<keyword evidence="5 12" id="KW-0560">Oxidoreductase</keyword>
<dbReference type="SUPFAM" id="SSF51735">
    <property type="entry name" value="NAD(P)-binding Rossmann-fold domains"/>
    <property type="match status" value="1"/>
</dbReference>
<keyword evidence="7 12" id="KW-0457">Lysine biosynthesis</keyword>
<dbReference type="UniPathway" id="UPA00034">
    <property type="reaction ID" value="UER00018"/>
</dbReference>
<dbReference type="Pfam" id="PF01113">
    <property type="entry name" value="DapB_N"/>
    <property type="match status" value="1"/>
</dbReference>
<evidence type="ECO:0000256" key="1">
    <source>
        <dbReference type="ARBA" id="ARBA00006642"/>
    </source>
</evidence>
<feature type="binding site" evidence="12">
    <location>
        <position position="133"/>
    </location>
    <ligand>
        <name>(S)-2,3,4,5-tetrahydrodipicolinate</name>
        <dbReference type="ChEBI" id="CHEBI:16845"/>
    </ligand>
</feature>
<evidence type="ECO:0000256" key="12">
    <source>
        <dbReference type="HAMAP-Rule" id="MF_00102"/>
    </source>
</evidence>
<evidence type="ECO:0000256" key="2">
    <source>
        <dbReference type="ARBA" id="ARBA00022605"/>
    </source>
</evidence>
<keyword evidence="6 12" id="KW-0520">NAD</keyword>
<dbReference type="AlphaFoldDB" id="A0A401XM72"/>
<dbReference type="Gene3D" id="3.40.50.720">
    <property type="entry name" value="NAD(P)-binding Rossmann-like Domain"/>
    <property type="match status" value="1"/>
</dbReference>
<comment type="caution">
    <text evidence="12">Was originally thought to be a dihydrodipicolinate reductase (DHDPR), catalyzing the conversion of dihydrodipicolinate to tetrahydrodipicolinate. However, it was shown in E.coli that the substrate of the enzymatic reaction is not dihydrodipicolinate (DHDP) but in fact (2S,4S)-4-hydroxy-2,3,4,5-tetrahydrodipicolinic acid (HTPA), the product released by the DapA-catalyzed reaction.</text>
</comment>
<dbReference type="OrthoDB" id="9790352at2"/>
<feature type="binding site" evidence="12">
    <location>
        <begin position="72"/>
        <end position="74"/>
    </location>
    <ligand>
        <name>NAD(+)</name>
        <dbReference type="ChEBI" id="CHEBI:57540"/>
    </ligand>
</feature>
<evidence type="ECO:0000256" key="5">
    <source>
        <dbReference type="ARBA" id="ARBA00023002"/>
    </source>
</evidence>
<feature type="active site" description="Proton donor/acceptor" evidence="12">
    <location>
        <position position="132"/>
    </location>
</feature>
<feature type="binding site" evidence="12">
    <location>
        <position position="29"/>
    </location>
    <ligand>
        <name>NADP(+)</name>
        <dbReference type="ChEBI" id="CHEBI:58349"/>
    </ligand>
</feature>
<keyword evidence="12" id="KW-0963">Cytoplasm</keyword>
<dbReference type="CDD" id="cd02274">
    <property type="entry name" value="DHDPR_N"/>
    <property type="match status" value="1"/>
</dbReference>
<feature type="active site" description="Proton donor" evidence="12">
    <location>
        <position position="136"/>
    </location>
</feature>
<dbReference type="GO" id="GO:0016726">
    <property type="term" value="F:oxidoreductase activity, acting on CH or CH2 groups, NAD or NADP as acceptor"/>
    <property type="evidence" value="ECO:0007669"/>
    <property type="project" value="UniProtKB-UniRule"/>
</dbReference>
<keyword evidence="4 12" id="KW-0220">Diaminopimelate biosynthesis</keyword>
<dbReference type="Proteomes" id="UP000286715">
    <property type="component" value="Unassembled WGS sequence"/>
</dbReference>
<dbReference type="InterPro" id="IPR023940">
    <property type="entry name" value="DHDPR_bac"/>
</dbReference>
<evidence type="ECO:0000256" key="7">
    <source>
        <dbReference type="ARBA" id="ARBA00023154"/>
    </source>
</evidence>
<dbReference type="InterPro" id="IPR036291">
    <property type="entry name" value="NAD(P)-bd_dom_sf"/>
</dbReference>
<feature type="binding site" evidence="12">
    <location>
        <begin position="97"/>
        <end position="100"/>
    </location>
    <ligand>
        <name>NAD(+)</name>
        <dbReference type="ChEBI" id="CHEBI:57540"/>
    </ligand>
</feature>